<dbReference type="InterPro" id="IPR029068">
    <property type="entry name" value="Glyas_Bleomycin-R_OHBP_Dase"/>
</dbReference>
<feature type="region of interest" description="Disordered" evidence="1">
    <location>
        <begin position="168"/>
        <end position="192"/>
    </location>
</feature>
<dbReference type="Proteomes" id="UP001358417">
    <property type="component" value="Unassembled WGS sequence"/>
</dbReference>
<dbReference type="Gene3D" id="3.10.180.10">
    <property type="entry name" value="2,3-Dihydroxybiphenyl 1,2-Dioxygenase, domain 1"/>
    <property type="match status" value="1"/>
</dbReference>
<protein>
    <recommendedName>
        <fullName evidence="4">VOC domain-containing protein</fullName>
    </recommendedName>
</protein>
<dbReference type="EMBL" id="JAVRRD010000014">
    <property type="protein sequence ID" value="KAK5052033.1"/>
    <property type="molecule type" value="Genomic_DNA"/>
</dbReference>
<reference evidence="2 3" key="1">
    <citation type="submission" date="2023-08" db="EMBL/GenBank/DDBJ databases">
        <title>Black Yeasts Isolated from many extreme environments.</title>
        <authorList>
            <person name="Coleine C."/>
            <person name="Stajich J.E."/>
            <person name="Selbmann L."/>
        </authorList>
    </citation>
    <scope>NUCLEOTIDE SEQUENCE [LARGE SCALE GENOMIC DNA]</scope>
    <source>
        <strain evidence="2 3">CCFEE 5792</strain>
    </source>
</reference>
<accession>A0AAV9N906</accession>
<keyword evidence="3" id="KW-1185">Reference proteome</keyword>
<gene>
    <name evidence="2" type="ORF">LTR84_002837</name>
</gene>
<dbReference type="RefSeq" id="XP_064706047.1">
    <property type="nucleotide sequence ID" value="XM_064846437.1"/>
</dbReference>
<evidence type="ECO:0000313" key="3">
    <source>
        <dbReference type="Proteomes" id="UP001358417"/>
    </source>
</evidence>
<sequence>MPSDKISSPILGNIAELCIVSSDVYATIDGFTKIGVGPFQVFDFTSSTVTGQELYGKQGADLFRIKVAFAKQKSLAIEIMQPTGGNSPMQVYLDQNGGRQGVQHVAWDMGDSPMEERQRIMKEKGFEPVMQGRWLGKKGTCHFCFFDTLEKGIGTMFETIEFSGDWEDPEHEWYPHAPEEGIEERASSKNDS</sequence>
<evidence type="ECO:0000313" key="2">
    <source>
        <dbReference type="EMBL" id="KAK5052033.1"/>
    </source>
</evidence>
<comment type="caution">
    <text evidence="2">The sequence shown here is derived from an EMBL/GenBank/DDBJ whole genome shotgun (WGS) entry which is preliminary data.</text>
</comment>
<organism evidence="2 3">
    <name type="scientific">Exophiala bonariae</name>
    <dbReference type="NCBI Taxonomy" id="1690606"/>
    <lineage>
        <taxon>Eukaryota</taxon>
        <taxon>Fungi</taxon>
        <taxon>Dikarya</taxon>
        <taxon>Ascomycota</taxon>
        <taxon>Pezizomycotina</taxon>
        <taxon>Eurotiomycetes</taxon>
        <taxon>Chaetothyriomycetidae</taxon>
        <taxon>Chaetothyriales</taxon>
        <taxon>Herpotrichiellaceae</taxon>
        <taxon>Exophiala</taxon>
    </lineage>
</organism>
<dbReference type="GeneID" id="89971036"/>
<evidence type="ECO:0008006" key="4">
    <source>
        <dbReference type="Google" id="ProtNLM"/>
    </source>
</evidence>
<name>A0AAV9N906_9EURO</name>
<evidence type="ECO:0000256" key="1">
    <source>
        <dbReference type="SAM" id="MobiDB-lite"/>
    </source>
</evidence>
<proteinExistence type="predicted"/>
<feature type="compositionally biased region" description="Basic and acidic residues" evidence="1">
    <location>
        <begin position="171"/>
        <end position="192"/>
    </location>
</feature>
<dbReference type="AlphaFoldDB" id="A0AAV9N906"/>
<dbReference type="Pfam" id="PF13669">
    <property type="entry name" value="Glyoxalase_4"/>
    <property type="match status" value="1"/>
</dbReference>
<dbReference type="SUPFAM" id="SSF54593">
    <property type="entry name" value="Glyoxalase/Bleomycin resistance protein/Dihydroxybiphenyl dioxygenase"/>
    <property type="match status" value="1"/>
</dbReference>